<sequence>MTFGVGALCCEDLLKMYLMGVISTIIVILLNSDYRYWGILYKSIQLNRTEMADAGLWGIPSFIERIYVAINA</sequence>
<evidence type="ECO:0000313" key="3">
    <source>
        <dbReference type="Proteomes" id="UP000594454"/>
    </source>
</evidence>
<dbReference type="AlphaFoldDB" id="A0A7R8UC11"/>
<dbReference type="Proteomes" id="UP000594454">
    <property type="component" value="Chromosome 1"/>
</dbReference>
<protein>
    <submittedName>
        <fullName evidence="2">Uncharacterized protein</fullName>
    </submittedName>
</protein>
<keyword evidence="1" id="KW-0472">Membrane</keyword>
<evidence type="ECO:0000256" key="1">
    <source>
        <dbReference type="SAM" id="Phobius"/>
    </source>
</evidence>
<reference evidence="2 3" key="1">
    <citation type="submission" date="2020-11" db="EMBL/GenBank/DDBJ databases">
        <authorList>
            <person name="Wallbank WR R."/>
            <person name="Pardo Diaz C."/>
            <person name="Kozak K."/>
            <person name="Martin S."/>
            <person name="Jiggins C."/>
            <person name="Moest M."/>
            <person name="Warren A I."/>
            <person name="Generalovic N T."/>
            <person name="Byers J.R.P. K."/>
            <person name="Montejo-Kovacevich G."/>
            <person name="Yen C E."/>
        </authorList>
    </citation>
    <scope>NUCLEOTIDE SEQUENCE [LARGE SCALE GENOMIC DNA]</scope>
</reference>
<name>A0A7R8UC11_HERIL</name>
<keyword evidence="3" id="KW-1185">Reference proteome</keyword>
<gene>
    <name evidence="2" type="ORF">HERILL_LOCUS1291</name>
</gene>
<organism evidence="2 3">
    <name type="scientific">Hermetia illucens</name>
    <name type="common">Black soldier fly</name>
    <dbReference type="NCBI Taxonomy" id="343691"/>
    <lineage>
        <taxon>Eukaryota</taxon>
        <taxon>Metazoa</taxon>
        <taxon>Ecdysozoa</taxon>
        <taxon>Arthropoda</taxon>
        <taxon>Hexapoda</taxon>
        <taxon>Insecta</taxon>
        <taxon>Pterygota</taxon>
        <taxon>Neoptera</taxon>
        <taxon>Endopterygota</taxon>
        <taxon>Diptera</taxon>
        <taxon>Brachycera</taxon>
        <taxon>Stratiomyomorpha</taxon>
        <taxon>Stratiomyidae</taxon>
        <taxon>Hermetiinae</taxon>
        <taxon>Hermetia</taxon>
    </lineage>
</organism>
<feature type="transmembrane region" description="Helical" evidence="1">
    <location>
        <begin position="16"/>
        <end position="34"/>
    </location>
</feature>
<accession>A0A7R8UC11</accession>
<proteinExistence type="predicted"/>
<keyword evidence="1" id="KW-1133">Transmembrane helix</keyword>
<evidence type="ECO:0000313" key="2">
    <source>
        <dbReference type="EMBL" id="CAD7077995.1"/>
    </source>
</evidence>
<dbReference type="InParanoid" id="A0A7R8UC11"/>
<keyword evidence="1" id="KW-0812">Transmembrane</keyword>
<dbReference type="EMBL" id="LR899009">
    <property type="protein sequence ID" value="CAD7077995.1"/>
    <property type="molecule type" value="Genomic_DNA"/>
</dbReference>